<evidence type="ECO:0000313" key="2">
    <source>
        <dbReference type="Proteomes" id="UP000758155"/>
    </source>
</evidence>
<organism evidence="1 2">
    <name type="scientific">Didymella heteroderae</name>
    <dbReference type="NCBI Taxonomy" id="1769908"/>
    <lineage>
        <taxon>Eukaryota</taxon>
        <taxon>Fungi</taxon>
        <taxon>Dikarya</taxon>
        <taxon>Ascomycota</taxon>
        <taxon>Pezizomycotina</taxon>
        <taxon>Dothideomycetes</taxon>
        <taxon>Pleosporomycetidae</taxon>
        <taxon>Pleosporales</taxon>
        <taxon>Pleosporineae</taxon>
        <taxon>Didymellaceae</taxon>
        <taxon>Didymella</taxon>
    </lineage>
</organism>
<gene>
    <name evidence="1" type="ORF">E8E12_009798</name>
</gene>
<dbReference type="Proteomes" id="UP000758155">
    <property type="component" value="Unassembled WGS sequence"/>
</dbReference>
<dbReference type="OrthoDB" id="5413827at2759"/>
<keyword evidence="2" id="KW-1185">Reference proteome</keyword>
<accession>A0A9P5C6P3</accession>
<name>A0A9P5C6P3_9PLEO</name>
<dbReference type="EMBL" id="SWKV01000003">
    <property type="protein sequence ID" value="KAF3046977.1"/>
    <property type="molecule type" value="Genomic_DNA"/>
</dbReference>
<sequence length="217" mass="24689">MLVPATQHPLHHLTAQNAQSALLLLPAELRIEIWNLASGNNLIDILYETSNELITTSSFHFDSHKAFRKFVLSRPDIVGKIHHLRIKCRVTGLNNIPTRRVNILDWAKVLTPSYISRFTALQTVVLKLMFNLPNALVRNLNVMDSHTWRGRRLPNIIRAFQQHELRQGTTGAVELYTGWNGGANGVAFGRAVKNELLRHQKRRYPKRGSEAECNGMD</sequence>
<evidence type="ECO:0000313" key="1">
    <source>
        <dbReference type="EMBL" id="KAF3046977.1"/>
    </source>
</evidence>
<dbReference type="AlphaFoldDB" id="A0A9P5C6P3"/>
<proteinExistence type="predicted"/>
<comment type="caution">
    <text evidence="1">The sequence shown here is derived from an EMBL/GenBank/DDBJ whole genome shotgun (WGS) entry which is preliminary data.</text>
</comment>
<reference evidence="1" key="1">
    <citation type="submission" date="2019-04" db="EMBL/GenBank/DDBJ databases">
        <title>Sequencing of skin fungus with MAO and IRED activity.</title>
        <authorList>
            <person name="Marsaioli A.J."/>
            <person name="Bonatto J.M.C."/>
            <person name="Reis Junior O."/>
        </authorList>
    </citation>
    <scope>NUCLEOTIDE SEQUENCE</scope>
    <source>
        <strain evidence="1">28M1</strain>
    </source>
</reference>
<protein>
    <submittedName>
        <fullName evidence="1">Uncharacterized protein</fullName>
    </submittedName>
</protein>